<dbReference type="Gene3D" id="3.40.50.2300">
    <property type="match status" value="1"/>
</dbReference>
<evidence type="ECO:0000313" key="11">
    <source>
        <dbReference type="Proteomes" id="UP000035036"/>
    </source>
</evidence>
<reference evidence="10 11" key="1">
    <citation type="journal article" date="2015" name="Genome Announc.">
        <title>Genomes of Geoalkalibacter ferrihydriticus Z-0531T and Geoalkalibacter subterraneus Red1T, Two Haloalkaliphilic Metal-Reducing Deltaproteobacteria.</title>
        <authorList>
            <person name="Badalamenti J.P."/>
            <person name="Krajmalnik-Brown R."/>
            <person name="Torres C.I."/>
            <person name="Bond D.R."/>
        </authorList>
    </citation>
    <scope>NUCLEOTIDE SEQUENCE [LARGE SCALE GENOMIC DNA]</scope>
    <source>
        <strain evidence="10 11">Red1</strain>
    </source>
</reference>
<evidence type="ECO:0000259" key="8">
    <source>
        <dbReference type="PROSITE" id="PS50110"/>
    </source>
</evidence>
<evidence type="ECO:0000256" key="1">
    <source>
        <dbReference type="ARBA" id="ARBA00022553"/>
    </source>
</evidence>
<dbReference type="SMART" id="SM00862">
    <property type="entry name" value="Trans_reg_C"/>
    <property type="match status" value="1"/>
</dbReference>
<dbReference type="GO" id="GO:0000156">
    <property type="term" value="F:phosphorelay response regulator activity"/>
    <property type="evidence" value="ECO:0007669"/>
    <property type="project" value="TreeGrafter"/>
</dbReference>
<dbReference type="EMBL" id="CP010311">
    <property type="protein sequence ID" value="AJF07458.1"/>
    <property type="molecule type" value="Genomic_DNA"/>
</dbReference>
<dbReference type="PANTHER" id="PTHR48111">
    <property type="entry name" value="REGULATOR OF RPOS"/>
    <property type="match status" value="1"/>
</dbReference>
<proteinExistence type="predicted"/>
<evidence type="ECO:0000259" key="9">
    <source>
        <dbReference type="PROSITE" id="PS51755"/>
    </source>
</evidence>
<dbReference type="SMART" id="SM00448">
    <property type="entry name" value="REC"/>
    <property type="match status" value="1"/>
</dbReference>
<evidence type="ECO:0000256" key="5">
    <source>
        <dbReference type="ARBA" id="ARBA00023163"/>
    </source>
</evidence>
<dbReference type="InterPro" id="IPR016032">
    <property type="entry name" value="Sig_transdc_resp-reg_C-effctor"/>
</dbReference>
<dbReference type="InterPro" id="IPR039420">
    <property type="entry name" value="WalR-like"/>
</dbReference>
<keyword evidence="2" id="KW-0902">Two-component regulatory system</keyword>
<dbReference type="Pfam" id="PF00072">
    <property type="entry name" value="Response_reg"/>
    <property type="match status" value="1"/>
</dbReference>
<dbReference type="GO" id="GO:0000976">
    <property type="term" value="F:transcription cis-regulatory region binding"/>
    <property type="evidence" value="ECO:0007669"/>
    <property type="project" value="TreeGrafter"/>
</dbReference>
<keyword evidence="1 6" id="KW-0597">Phosphoprotein</keyword>
<dbReference type="InterPro" id="IPR011006">
    <property type="entry name" value="CheY-like_superfamily"/>
</dbReference>
<dbReference type="PANTHER" id="PTHR48111:SF40">
    <property type="entry name" value="PHOSPHATE REGULON TRANSCRIPTIONAL REGULATORY PROTEIN PHOB"/>
    <property type="match status" value="1"/>
</dbReference>
<feature type="domain" description="Response regulatory" evidence="8">
    <location>
        <begin position="5"/>
        <end position="121"/>
    </location>
</feature>
<dbReference type="PROSITE" id="PS51755">
    <property type="entry name" value="OMPR_PHOB"/>
    <property type="match status" value="1"/>
</dbReference>
<dbReference type="KEGG" id="gsb:GSUB_14095"/>
<dbReference type="HOGENOM" id="CLU_000445_30_4_7"/>
<dbReference type="Gene3D" id="1.10.10.10">
    <property type="entry name" value="Winged helix-like DNA-binding domain superfamily/Winged helix DNA-binding domain"/>
    <property type="match status" value="1"/>
</dbReference>
<keyword evidence="5" id="KW-0804">Transcription</keyword>
<dbReference type="AlphaFoldDB" id="A0A0B5FJB9"/>
<dbReference type="Proteomes" id="UP000035036">
    <property type="component" value="Chromosome"/>
</dbReference>
<dbReference type="InterPro" id="IPR001867">
    <property type="entry name" value="OmpR/PhoB-type_DNA-bd"/>
</dbReference>
<dbReference type="STRING" id="483547.GSUB_14095"/>
<evidence type="ECO:0000256" key="4">
    <source>
        <dbReference type="ARBA" id="ARBA00023125"/>
    </source>
</evidence>
<dbReference type="OrthoDB" id="9793321at2"/>
<evidence type="ECO:0000256" key="3">
    <source>
        <dbReference type="ARBA" id="ARBA00023015"/>
    </source>
</evidence>
<dbReference type="PROSITE" id="PS50110">
    <property type="entry name" value="RESPONSE_REGULATORY"/>
    <property type="match status" value="1"/>
</dbReference>
<dbReference type="CDD" id="cd00383">
    <property type="entry name" value="trans_reg_C"/>
    <property type="match status" value="1"/>
</dbReference>
<organism evidence="10 11">
    <name type="scientific">Geoalkalibacter subterraneus</name>
    <dbReference type="NCBI Taxonomy" id="483547"/>
    <lineage>
        <taxon>Bacteria</taxon>
        <taxon>Pseudomonadati</taxon>
        <taxon>Thermodesulfobacteriota</taxon>
        <taxon>Desulfuromonadia</taxon>
        <taxon>Desulfuromonadales</taxon>
        <taxon>Geoalkalibacteraceae</taxon>
        <taxon>Geoalkalibacter</taxon>
    </lineage>
</organism>
<name>A0A0B5FJB9_9BACT</name>
<dbReference type="GO" id="GO:0032993">
    <property type="term" value="C:protein-DNA complex"/>
    <property type="evidence" value="ECO:0007669"/>
    <property type="project" value="TreeGrafter"/>
</dbReference>
<keyword evidence="11" id="KW-1185">Reference proteome</keyword>
<dbReference type="FunFam" id="3.40.50.2300:FF:000001">
    <property type="entry name" value="DNA-binding response regulator PhoB"/>
    <property type="match status" value="1"/>
</dbReference>
<dbReference type="Pfam" id="PF00486">
    <property type="entry name" value="Trans_reg_C"/>
    <property type="match status" value="1"/>
</dbReference>
<dbReference type="SUPFAM" id="SSF52172">
    <property type="entry name" value="CheY-like"/>
    <property type="match status" value="1"/>
</dbReference>
<dbReference type="RefSeq" id="WP_040201366.1">
    <property type="nucleotide sequence ID" value="NZ_CP010311.1"/>
</dbReference>
<evidence type="ECO:0000313" key="10">
    <source>
        <dbReference type="EMBL" id="AJF07458.1"/>
    </source>
</evidence>
<evidence type="ECO:0000256" key="6">
    <source>
        <dbReference type="PROSITE-ProRule" id="PRU00169"/>
    </source>
</evidence>
<evidence type="ECO:0000256" key="2">
    <source>
        <dbReference type="ARBA" id="ARBA00023012"/>
    </source>
</evidence>
<feature type="DNA-binding region" description="OmpR/PhoB-type" evidence="7">
    <location>
        <begin position="134"/>
        <end position="230"/>
    </location>
</feature>
<dbReference type="SUPFAM" id="SSF46894">
    <property type="entry name" value="C-terminal effector domain of the bipartite response regulators"/>
    <property type="match status" value="1"/>
</dbReference>
<dbReference type="GO" id="GO:0005829">
    <property type="term" value="C:cytosol"/>
    <property type="evidence" value="ECO:0007669"/>
    <property type="project" value="TreeGrafter"/>
</dbReference>
<accession>A0A0B5FJB9</accession>
<keyword evidence="4 7" id="KW-0238">DNA-binding</keyword>
<protein>
    <submittedName>
        <fullName evidence="10">ArsR family transcriptional regulator</fullName>
    </submittedName>
</protein>
<gene>
    <name evidence="10" type="ORF">GSUB_14095</name>
</gene>
<dbReference type="InterPro" id="IPR001789">
    <property type="entry name" value="Sig_transdc_resp-reg_receiver"/>
</dbReference>
<feature type="domain" description="OmpR/PhoB-type" evidence="9">
    <location>
        <begin position="134"/>
        <end position="230"/>
    </location>
</feature>
<sequence length="234" mass="25781">MAKENILVVEDEEDILALVHYNLAKEGYTVTPVTSGEEGLRAVAGKHPDLILLDLMLPGIDGLEFCRRMKKDSGTAAIPIIMVTARGEESDVVAGLEMGADDYVVKPFSTKVLLARVKNVLRRRERDSGLSPNDDSISIHGIVIHPGRNEVLVDGNPVDLTFTEFRVLHFLASRPGWVFTRYQIVNAVRGDDYAVTDRAVDVQIVGLRKKLGRHGECIETVRGVGYRFKDQGGA</sequence>
<feature type="modified residue" description="4-aspartylphosphate" evidence="6">
    <location>
        <position position="54"/>
    </location>
</feature>
<dbReference type="InterPro" id="IPR036388">
    <property type="entry name" value="WH-like_DNA-bd_sf"/>
</dbReference>
<dbReference type="GO" id="GO:0006355">
    <property type="term" value="P:regulation of DNA-templated transcription"/>
    <property type="evidence" value="ECO:0007669"/>
    <property type="project" value="InterPro"/>
</dbReference>
<keyword evidence="3" id="KW-0805">Transcription regulation</keyword>
<evidence type="ECO:0000256" key="7">
    <source>
        <dbReference type="PROSITE-ProRule" id="PRU01091"/>
    </source>
</evidence>
<dbReference type="Gene3D" id="6.10.250.690">
    <property type="match status" value="1"/>
</dbReference>